<keyword evidence="1" id="KW-0472">Membrane</keyword>
<accession>A0A2N3Y7I5</accession>
<dbReference type="AlphaFoldDB" id="A0A2N3Y7I5"/>
<gene>
    <name evidence="2" type="ORF">A8926_7042</name>
</gene>
<keyword evidence="3" id="KW-1185">Reference proteome</keyword>
<feature type="transmembrane region" description="Helical" evidence="1">
    <location>
        <begin position="31"/>
        <end position="51"/>
    </location>
</feature>
<evidence type="ECO:0000256" key="1">
    <source>
        <dbReference type="SAM" id="Phobius"/>
    </source>
</evidence>
<reference evidence="2" key="1">
    <citation type="submission" date="2017-12" db="EMBL/GenBank/DDBJ databases">
        <title>Sequencing the genomes of 1000 Actinobacteria strains.</title>
        <authorList>
            <person name="Klenk H.-P."/>
        </authorList>
    </citation>
    <scope>NUCLEOTIDE SEQUENCE [LARGE SCALE GENOMIC DNA]</scope>
    <source>
        <strain evidence="2">DSM 44228</strain>
    </source>
</reference>
<dbReference type="EMBL" id="PJNB01000001">
    <property type="protein sequence ID" value="PKW18904.1"/>
    <property type="molecule type" value="Genomic_DNA"/>
</dbReference>
<comment type="caution">
    <text evidence="2">The sequence shown here is derived from an EMBL/GenBank/DDBJ whole genome shotgun (WGS) entry which is preliminary data.</text>
</comment>
<dbReference type="Proteomes" id="UP000233786">
    <property type="component" value="Unassembled WGS sequence"/>
</dbReference>
<keyword evidence="1" id="KW-1133">Transmembrane helix</keyword>
<keyword evidence="1" id="KW-0812">Transmembrane</keyword>
<dbReference type="OrthoDB" id="5195439at2"/>
<evidence type="ECO:0000313" key="2">
    <source>
        <dbReference type="EMBL" id="PKW18904.1"/>
    </source>
</evidence>
<proteinExistence type="predicted"/>
<evidence type="ECO:0000313" key="3">
    <source>
        <dbReference type="Proteomes" id="UP000233786"/>
    </source>
</evidence>
<protein>
    <submittedName>
        <fullName evidence="2">Uncharacterized protein</fullName>
    </submittedName>
</protein>
<sequence>MALDRRRHARAYGSRHVGCGRRQERRLVLGLGEWVGGVGSIAAAATALWIAHQDWRRADAEQNDRAKAQARLIALRVGGIGAINIDVTNHSSEPVFMVEIERIALGQRPKLEWRVRRTARGNPSDFRQILLAGKTHTVPVELLDQQGEPIARGLGEQNDGYLVTFSFADAMGLRWHSTGNGEPKRILNED</sequence>
<organism evidence="2 3">
    <name type="scientific">Saccharopolyspora spinosa</name>
    <dbReference type="NCBI Taxonomy" id="60894"/>
    <lineage>
        <taxon>Bacteria</taxon>
        <taxon>Bacillati</taxon>
        <taxon>Actinomycetota</taxon>
        <taxon>Actinomycetes</taxon>
        <taxon>Pseudonocardiales</taxon>
        <taxon>Pseudonocardiaceae</taxon>
        <taxon>Saccharopolyspora</taxon>
    </lineage>
</organism>
<name>A0A2N3Y7I5_SACSN</name>